<protein>
    <submittedName>
        <fullName evidence="1">Uncharacterized protein</fullName>
    </submittedName>
</protein>
<reference evidence="1 2" key="1">
    <citation type="journal article" date="2017" name="Mol. Plant">
        <title>The Genome of Medicinal Plant Macleaya cordata Provides New Insights into Benzylisoquinoline Alkaloids Metabolism.</title>
        <authorList>
            <person name="Liu X."/>
            <person name="Liu Y."/>
            <person name="Huang P."/>
            <person name="Ma Y."/>
            <person name="Qing Z."/>
            <person name="Tang Q."/>
            <person name="Cao H."/>
            <person name="Cheng P."/>
            <person name="Zheng Y."/>
            <person name="Yuan Z."/>
            <person name="Zhou Y."/>
            <person name="Liu J."/>
            <person name="Tang Z."/>
            <person name="Zhuo Y."/>
            <person name="Zhang Y."/>
            <person name="Yu L."/>
            <person name="Huang J."/>
            <person name="Yang P."/>
            <person name="Peng Q."/>
            <person name="Zhang J."/>
            <person name="Jiang W."/>
            <person name="Zhang Z."/>
            <person name="Lin K."/>
            <person name="Ro D.K."/>
            <person name="Chen X."/>
            <person name="Xiong X."/>
            <person name="Shang Y."/>
            <person name="Huang S."/>
            <person name="Zeng J."/>
        </authorList>
    </citation>
    <scope>NUCLEOTIDE SEQUENCE [LARGE SCALE GENOMIC DNA]</scope>
    <source>
        <strain evidence="2">cv. BLH2017</strain>
        <tissue evidence="1">Root</tissue>
    </source>
</reference>
<dbReference type="InParanoid" id="A0A200QCI2"/>
<evidence type="ECO:0000313" key="2">
    <source>
        <dbReference type="Proteomes" id="UP000195402"/>
    </source>
</evidence>
<organism evidence="1 2">
    <name type="scientific">Macleaya cordata</name>
    <name type="common">Five-seeded plume-poppy</name>
    <name type="synonym">Bocconia cordata</name>
    <dbReference type="NCBI Taxonomy" id="56857"/>
    <lineage>
        <taxon>Eukaryota</taxon>
        <taxon>Viridiplantae</taxon>
        <taxon>Streptophyta</taxon>
        <taxon>Embryophyta</taxon>
        <taxon>Tracheophyta</taxon>
        <taxon>Spermatophyta</taxon>
        <taxon>Magnoliopsida</taxon>
        <taxon>Ranunculales</taxon>
        <taxon>Papaveraceae</taxon>
        <taxon>Papaveroideae</taxon>
        <taxon>Macleaya</taxon>
    </lineage>
</organism>
<name>A0A200QCI2_MACCD</name>
<dbReference type="Proteomes" id="UP000195402">
    <property type="component" value="Unassembled WGS sequence"/>
</dbReference>
<comment type="caution">
    <text evidence="1">The sequence shown here is derived from an EMBL/GenBank/DDBJ whole genome shotgun (WGS) entry which is preliminary data.</text>
</comment>
<keyword evidence="2" id="KW-1185">Reference proteome</keyword>
<accession>A0A200QCI2</accession>
<sequence>MEVVKDSRARRVDREVSDLTKKWEMIRRKRKALFPEELFTETVGSSTSSVTFTREDMSSIEVVDDSGGFADEESICLGG</sequence>
<proteinExistence type="predicted"/>
<dbReference type="EMBL" id="MVGT01002355">
    <property type="protein sequence ID" value="OVA08183.1"/>
    <property type="molecule type" value="Genomic_DNA"/>
</dbReference>
<gene>
    <name evidence="1" type="ORF">BVC80_7979g4</name>
</gene>
<dbReference type="AlphaFoldDB" id="A0A200QCI2"/>
<evidence type="ECO:0000313" key="1">
    <source>
        <dbReference type="EMBL" id="OVA08183.1"/>
    </source>
</evidence>